<organism evidence="2 3">
    <name type="scientific">Methyloceanibacter stevinii</name>
    <dbReference type="NCBI Taxonomy" id="1774970"/>
    <lineage>
        <taxon>Bacteria</taxon>
        <taxon>Pseudomonadati</taxon>
        <taxon>Pseudomonadota</taxon>
        <taxon>Alphaproteobacteria</taxon>
        <taxon>Hyphomicrobiales</taxon>
        <taxon>Hyphomicrobiaceae</taxon>
        <taxon>Methyloceanibacter</taxon>
    </lineage>
</organism>
<dbReference type="PROSITE" id="PS50830">
    <property type="entry name" value="TNASE_3"/>
    <property type="match status" value="1"/>
</dbReference>
<dbReference type="PANTHER" id="PTHR12302">
    <property type="entry name" value="EBNA2 BINDING PROTEIN P100"/>
    <property type="match status" value="1"/>
</dbReference>
<evidence type="ECO:0000313" key="3">
    <source>
        <dbReference type="Proteomes" id="UP000094172"/>
    </source>
</evidence>
<evidence type="ECO:0000259" key="1">
    <source>
        <dbReference type="PROSITE" id="PS50830"/>
    </source>
</evidence>
<keyword evidence="3" id="KW-1185">Reference proteome</keyword>
<name>A0A1E3VNX3_9HYPH</name>
<reference evidence="2 3" key="1">
    <citation type="journal article" date="2016" name="Environ. Microbiol.">
        <title>New Methyloceanibacter diversity from North Sea sediments includes methanotroph containing solely the soluble methane monooxygenase.</title>
        <authorList>
            <person name="Vekeman B."/>
            <person name="Kerckhof F.M."/>
            <person name="Cremers G."/>
            <person name="de Vos P."/>
            <person name="Vandamme P."/>
            <person name="Boon N."/>
            <person name="Op den Camp H.J."/>
            <person name="Heylen K."/>
        </authorList>
    </citation>
    <scope>NUCLEOTIDE SEQUENCE [LARGE SCALE GENOMIC DNA]</scope>
    <source>
        <strain evidence="2 3">R-67176</strain>
    </source>
</reference>
<dbReference type="InterPro" id="IPR016071">
    <property type="entry name" value="Staphylococal_nuclease_OB-fold"/>
</dbReference>
<comment type="caution">
    <text evidence="2">The sequence shown here is derived from an EMBL/GenBank/DDBJ whole genome shotgun (WGS) entry which is preliminary data.</text>
</comment>
<protein>
    <recommendedName>
        <fullName evidence="1">TNase-like domain-containing protein</fullName>
    </recommendedName>
</protein>
<dbReference type="Gene3D" id="2.40.50.90">
    <property type="match status" value="1"/>
</dbReference>
<feature type="domain" description="TNase-like" evidence="1">
    <location>
        <begin position="54"/>
        <end position="170"/>
    </location>
</feature>
<dbReference type="InterPro" id="IPR035437">
    <property type="entry name" value="SNase_OB-fold_sf"/>
</dbReference>
<dbReference type="PANTHER" id="PTHR12302:SF26">
    <property type="entry name" value="BLR1266 PROTEIN"/>
    <property type="match status" value="1"/>
</dbReference>
<accession>A0A1E3VNX3</accession>
<dbReference type="AlphaFoldDB" id="A0A1E3VNX3"/>
<dbReference type="SUPFAM" id="SSF50199">
    <property type="entry name" value="Staphylococcal nuclease"/>
    <property type="match status" value="1"/>
</dbReference>
<gene>
    <name evidence="2" type="ORF">AUC70_05870</name>
</gene>
<dbReference type="EMBL" id="LPWE01000011">
    <property type="protein sequence ID" value="ODR95224.1"/>
    <property type="molecule type" value="Genomic_DNA"/>
</dbReference>
<dbReference type="Pfam" id="PF00565">
    <property type="entry name" value="SNase"/>
    <property type="match status" value="1"/>
</dbReference>
<dbReference type="STRING" id="1774970.AUC70_05870"/>
<evidence type="ECO:0000313" key="2">
    <source>
        <dbReference type="EMBL" id="ODR95224.1"/>
    </source>
</evidence>
<dbReference type="SMART" id="SM00318">
    <property type="entry name" value="SNc"/>
    <property type="match status" value="1"/>
</dbReference>
<proteinExistence type="predicted"/>
<sequence>MKRAHPWGIPAGKTLLAIGVLVLPSPSLARECFDDASGICLGDSGVAEISGRAQVTDGDTLELGPVRIRLYGIDAPEASQTCKKDDGRSWSCGNEATAHLAKLVGDKRIRCLAREHDPYNRPLAVCTAEGDSLNARMIRDGLAWAFLEYSDSYLAMEREARKARTGIWQGSAEPPWEYRKDRWQRAADASPRPGCPIKGNINSNGEHIYHTPWSPVYDRTQIDTAADERWFCDEAEATAAGWRPARWH</sequence>
<dbReference type="Proteomes" id="UP000094172">
    <property type="component" value="Unassembled WGS sequence"/>
</dbReference>